<comment type="caution">
    <text evidence="3">The sequence shown here is derived from an EMBL/GenBank/DDBJ whole genome shotgun (WGS) entry which is preliminary data.</text>
</comment>
<evidence type="ECO:0008006" key="5">
    <source>
        <dbReference type="Google" id="ProtNLM"/>
    </source>
</evidence>
<feature type="signal peptide" evidence="2">
    <location>
        <begin position="1"/>
        <end position="24"/>
    </location>
</feature>
<evidence type="ECO:0000256" key="1">
    <source>
        <dbReference type="SAM" id="Phobius"/>
    </source>
</evidence>
<keyword evidence="4" id="KW-1185">Reference proteome</keyword>
<reference evidence="3" key="2">
    <citation type="submission" date="2021-04" db="EMBL/GenBank/DDBJ databases">
        <authorList>
            <person name="Podell S."/>
        </authorList>
    </citation>
    <scope>NUCLEOTIDE SEQUENCE</scope>
    <source>
        <strain evidence="3">Hildebrandi</strain>
    </source>
</reference>
<keyword evidence="1" id="KW-0472">Membrane</keyword>
<gene>
    <name evidence="3" type="ORF">IV203_009954</name>
</gene>
<feature type="transmembrane region" description="Helical" evidence="1">
    <location>
        <begin position="77"/>
        <end position="101"/>
    </location>
</feature>
<name>A0A9K3PMM8_9STRA</name>
<accession>A0A9K3PMM8</accession>
<feature type="chain" id="PRO_5039937280" description="RxLR effector protein" evidence="2">
    <location>
        <begin position="25"/>
        <end position="103"/>
    </location>
</feature>
<protein>
    <recommendedName>
        <fullName evidence="5">RxLR effector protein</fullName>
    </recommendedName>
</protein>
<evidence type="ECO:0000313" key="3">
    <source>
        <dbReference type="EMBL" id="KAG7350594.1"/>
    </source>
</evidence>
<reference evidence="3" key="1">
    <citation type="journal article" date="2021" name="Sci. Rep.">
        <title>Diploid genomic architecture of Nitzschia inconspicua, an elite biomass production diatom.</title>
        <authorList>
            <person name="Oliver A."/>
            <person name="Podell S."/>
            <person name="Pinowska A."/>
            <person name="Traller J.C."/>
            <person name="Smith S.R."/>
            <person name="McClure R."/>
            <person name="Beliaev A."/>
            <person name="Bohutskyi P."/>
            <person name="Hill E.A."/>
            <person name="Rabines A."/>
            <person name="Zheng H."/>
            <person name="Allen L.Z."/>
            <person name="Kuo A."/>
            <person name="Grigoriev I.V."/>
            <person name="Allen A.E."/>
            <person name="Hazlebeck D."/>
            <person name="Allen E.E."/>
        </authorList>
    </citation>
    <scope>NUCLEOTIDE SEQUENCE</scope>
    <source>
        <strain evidence="3">Hildebrandi</strain>
    </source>
</reference>
<proteinExistence type="predicted"/>
<keyword evidence="1" id="KW-0812">Transmembrane</keyword>
<organism evidence="3 4">
    <name type="scientific">Nitzschia inconspicua</name>
    <dbReference type="NCBI Taxonomy" id="303405"/>
    <lineage>
        <taxon>Eukaryota</taxon>
        <taxon>Sar</taxon>
        <taxon>Stramenopiles</taxon>
        <taxon>Ochrophyta</taxon>
        <taxon>Bacillariophyta</taxon>
        <taxon>Bacillariophyceae</taxon>
        <taxon>Bacillariophycidae</taxon>
        <taxon>Bacillariales</taxon>
        <taxon>Bacillariaceae</taxon>
        <taxon>Nitzschia</taxon>
    </lineage>
</organism>
<dbReference type="Proteomes" id="UP000693970">
    <property type="component" value="Unassembled WGS sequence"/>
</dbReference>
<dbReference type="OrthoDB" id="196545at2759"/>
<dbReference type="EMBL" id="JAGRRH010000018">
    <property type="protein sequence ID" value="KAG7350594.1"/>
    <property type="molecule type" value="Genomic_DNA"/>
</dbReference>
<keyword evidence="2" id="KW-0732">Signal</keyword>
<dbReference type="AlphaFoldDB" id="A0A9K3PMM8"/>
<evidence type="ECO:0000313" key="4">
    <source>
        <dbReference type="Proteomes" id="UP000693970"/>
    </source>
</evidence>
<keyword evidence="1" id="KW-1133">Transmembrane helix</keyword>
<sequence>MISFNLLIVTILLSLACLASNAAAFAPVSHVTAIARTTAVGPLNIFDDKERNALTRDSEPEDYFQTNTDKMSDEEKIPIAIAGLVGISLPFILGLIALYAARG</sequence>
<evidence type="ECO:0000256" key="2">
    <source>
        <dbReference type="SAM" id="SignalP"/>
    </source>
</evidence>